<organism evidence="1 2">
    <name type="scientific">Catenaria anguillulae PL171</name>
    <dbReference type="NCBI Taxonomy" id="765915"/>
    <lineage>
        <taxon>Eukaryota</taxon>
        <taxon>Fungi</taxon>
        <taxon>Fungi incertae sedis</taxon>
        <taxon>Blastocladiomycota</taxon>
        <taxon>Blastocladiomycetes</taxon>
        <taxon>Blastocladiales</taxon>
        <taxon>Catenariaceae</taxon>
        <taxon>Catenaria</taxon>
    </lineage>
</organism>
<dbReference type="Proteomes" id="UP000193411">
    <property type="component" value="Unassembled WGS sequence"/>
</dbReference>
<evidence type="ECO:0000313" key="2">
    <source>
        <dbReference type="Proteomes" id="UP000193411"/>
    </source>
</evidence>
<sequence length="82" mass="9463">MSTQDTLTLICCSIVHMARFESFSACSAQYFNSIGVNKTLRWSFSSFECSTALGLYSWTTRWKRFLQPRFCGVTFMHDLGRV</sequence>
<comment type="caution">
    <text evidence="1">The sequence shown here is derived from an EMBL/GenBank/DDBJ whole genome shotgun (WGS) entry which is preliminary data.</text>
</comment>
<proteinExistence type="predicted"/>
<name>A0A1Y2HJ54_9FUNG</name>
<accession>A0A1Y2HJ54</accession>
<reference evidence="1 2" key="1">
    <citation type="submission" date="2016-07" db="EMBL/GenBank/DDBJ databases">
        <title>Pervasive Adenine N6-methylation of Active Genes in Fungi.</title>
        <authorList>
            <consortium name="DOE Joint Genome Institute"/>
            <person name="Mondo S.J."/>
            <person name="Dannebaum R.O."/>
            <person name="Kuo R.C."/>
            <person name="Labutti K."/>
            <person name="Haridas S."/>
            <person name="Kuo A."/>
            <person name="Salamov A."/>
            <person name="Ahrendt S.R."/>
            <person name="Lipzen A."/>
            <person name="Sullivan W."/>
            <person name="Andreopoulos W.B."/>
            <person name="Clum A."/>
            <person name="Lindquist E."/>
            <person name="Daum C."/>
            <person name="Ramamoorthy G.K."/>
            <person name="Gryganskyi A."/>
            <person name="Culley D."/>
            <person name="Magnuson J.K."/>
            <person name="James T.Y."/>
            <person name="O'Malley M.A."/>
            <person name="Stajich J.E."/>
            <person name="Spatafora J.W."/>
            <person name="Visel A."/>
            <person name="Grigoriev I.V."/>
        </authorList>
    </citation>
    <scope>NUCLEOTIDE SEQUENCE [LARGE SCALE GENOMIC DNA]</scope>
    <source>
        <strain evidence="1 2">PL171</strain>
    </source>
</reference>
<keyword evidence="2" id="KW-1185">Reference proteome</keyword>
<evidence type="ECO:0000313" key="1">
    <source>
        <dbReference type="EMBL" id="ORZ33994.1"/>
    </source>
</evidence>
<dbReference type="AlphaFoldDB" id="A0A1Y2HJ54"/>
<protein>
    <submittedName>
        <fullName evidence="1">Uncharacterized protein</fullName>
    </submittedName>
</protein>
<gene>
    <name evidence="1" type="ORF">BCR44DRAFT_1437449</name>
</gene>
<dbReference type="EMBL" id="MCFL01000032">
    <property type="protein sequence ID" value="ORZ33994.1"/>
    <property type="molecule type" value="Genomic_DNA"/>
</dbReference>